<dbReference type="SUPFAM" id="SSF52540">
    <property type="entry name" value="P-loop containing nucleoside triphosphate hydrolases"/>
    <property type="match status" value="1"/>
</dbReference>
<keyword evidence="2" id="KW-0325">Glycoprotein</keyword>
<dbReference type="OrthoDB" id="9075305at2"/>
<evidence type="ECO:0000256" key="2">
    <source>
        <dbReference type="ARBA" id="ARBA00023180"/>
    </source>
</evidence>
<dbReference type="InterPro" id="IPR037359">
    <property type="entry name" value="NST/OST"/>
</dbReference>
<sequence>MPRPNVFILGAPKCGTTSLAHWLAEHPQVHFCAIKEPQFFNYDYGFRRPMTLRQYEKLFSGATALHRVICEASTRYLYSRTAVPAILSYVDHPRFIVMLRHPVSMAPSLHGQAIFSGDEDEPDFEKAWALQERRMHGDCIPKRCRDPQLLQYGKLCKLGEQLQRLYRLVPREKVHVIHLERIQDSPREEWLRLMAFLGLDDDGREVFPVANSAKVRRLPWVYESVRWVDSIIRGMGVPYFRIGIMGFLYSKLVKKHHRSSISEDMRHRLSEYFLEDLKLLSGLGHSSFSALRKNEK</sequence>
<dbReference type="AlphaFoldDB" id="A0A1I4RIX8"/>
<dbReference type="PANTHER" id="PTHR10605:SF56">
    <property type="entry name" value="BIFUNCTIONAL HEPARAN SULFATE N-DEACETYLASE_N-SULFOTRANSFERASE"/>
    <property type="match status" value="1"/>
</dbReference>
<evidence type="ECO:0000256" key="1">
    <source>
        <dbReference type="ARBA" id="ARBA00022679"/>
    </source>
</evidence>
<dbReference type="Pfam" id="PF00685">
    <property type="entry name" value="Sulfotransfer_1"/>
    <property type="match status" value="1"/>
</dbReference>
<evidence type="ECO:0000259" key="3">
    <source>
        <dbReference type="Pfam" id="PF00685"/>
    </source>
</evidence>
<dbReference type="PANTHER" id="PTHR10605">
    <property type="entry name" value="HEPARAN SULFATE SULFOTRANSFERASE"/>
    <property type="match status" value="1"/>
</dbReference>
<gene>
    <name evidence="4" type="ORF">SAMN05421721_10817</name>
</gene>
<reference evidence="4 5" key="1">
    <citation type="submission" date="2016-10" db="EMBL/GenBank/DDBJ databases">
        <authorList>
            <person name="de Groot N.N."/>
        </authorList>
    </citation>
    <scope>NUCLEOTIDE SEQUENCE [LARGE SCALE GENOMIC DNA]</scope>
    <source>
        <strain evidence="4 5">DSM 4180</strain>
    </source>
</reference>
<keyword evidence="5" id="KW-1185">Reference proteome</keyword>
<evidence type="ECO:0000313" key="4">
    <source>
        <dbReference type="EMBL" id="SFM52177.1"/>
    </source>
</evidence>
<dbReference type="InterPro" id="IPR027417">
    <property type="entry name" value="P-loop_NTPase"/>
</dbReference>
<dbReference type="GO" id="GO:0008146">
    <property type="term" value="F:sulfotransferase activity"/>
    <property type="evidence" value="ECO:0007669"/>
    <property type="project" value="InterPro"/>
</dbReference>
<dbReference type="Gene3D" id="3.40.50.300">
    <property type="entry name" value="P-loop containing nucleotide triphosphate hydrolases"/>
    <property type="match status" value="1"/>
</dbReference>
<evidence type="ECO:0000313" key="5">
    <source>
        <dbReference type="Proteomes" id="UP000199556"/>
    </source>
</evidence>
<organism evidence="4 5">
    <name type="scientific">Ectothiorhodospira mobilis</name>
    <dbReference type="NCBI Taxonomy" id="195064"/>
    <lineage>
        <taxon>Bacteria</taxon>
        <taxon>Pseudomonadati</taxon>
        <taxon>Pseudomonadota</taxon>
        <taxon>Gammaproteobacteria</taxon>
        <taxon>Chromatiales</taxon>
        <taxon>Ectothiorhodospiraceae</taxon>
        <taxon>Ectothiorhodospira</taxon>
    </lineage>
</organism>
<dbReference type="Proteomes" id="UP000199556">
    <property type="component" value="Unassembled WGS sequence"/>
</dbReference>
<accession>A0A1I4RIX8</accession>
<proteinExistence type="predicted"/>
<dbReference type="RefSeq" id="WP_090485241.1">
    <property type="nucleotide sequence ID" value="NZ_FOUO01000008.1"/>
</dbReference>
<dbReference type="STRING" id="195064.SAMN05421721_10817"/>
<dbReference type="InterPro" id="IPR000863">
    <property type="entry name" value="Sulfotransferase_dom"/>
</dbReference>
<keyword evidence="1 4" id="KW-0808">Transferase</keyword>
<dbReference type="EMBL" id="FOUO01000008">
    <property type="protein sequence ID" value="SFM52177.1"/>
    <property type="molecule type" value="Genomic_DNA"/>
</dbReference>
<protein>
    <submittedName>
        <fullName evidence="4">Sulfotransferase family protein</fullName>
    </submittedName>
</protein>
<name>A0A1I4RIX8_ECTMO</name>
<feature type="domain" description="Sulfotransferase" evidence="3">
    <location>
        <begin position="4"/>
        <end position="200"/>
    </location>
</feature>